<sequence>MPYQFFLNLPFGETMVEMHSFTENYASPYKFNGKELDEETGLYYYGVRYYDPRTNIWLSVDPLAEQFPNWNPYNYTMQNPINLIDPTGMSAEDNDDWVLGSDNKIRWDNNANSPETTQKGDTYLGKTLTFNFNSYIDGELWDGPGGNMAAGEKLTSTVTITGNENEKGELTSISSSKSIQIGDTPIGAARDFYPGKGGDNNTLTAKSTASGVNINFEQHASVSPIEEVGLNAGGYKIVDVAQKLNINYNNKNGVLNVDAYTGIFPSASLNMSSNNGFVNVKMMQYNQPSFVKTHSANYKPVPVSGGRAYNFSYYPTTFYKR</sequence>
<accession>A0ABY5J0U8</accession>
<protein>
    <submittedName>
        <fullName evidence="1">RHS repeat-associated core domain-containing protein</fullName>
    </submittedName>
</protein>
<proteinExistence type="predicted"/>
<evidence type="ECO:0000313" key="1">
    <source>
        <dbReference type="EMBL" id="UUC47357.1"/>
    </source>
</evidence>
<name>A0ABY5J0U8_9FLAO</name>
<dbReference type="InterPro" id="IPR022385">
    <property type="entry name" value="Rhs_assc_core"/>
</dbReference>
<dbReference type="Proteomes" id="UP001059844">
    <property type="component" value="Chromosome"/>
</dbReference>
<dbReference type="InterPro" id="IPR050708">
    <property type="entry name" value="T6SS_VgrG/RHS"/>
</dbReference>
<dbReference type="EMBL" id="CP101751">
    <property type="protein sequence ID" value="UUC47357.1"/>
    <property type="molecule type" value="Genomic_DNA"/>
</dbReference>
<gene>
    <name evidence="1" type="ORF">NOX80_05820</name>
</gene>
<organism evidence="1 2">
    <name type="scientific">Flavobacterium cerinum</name>
    <dbReference type="NCBI Taxonomy" id="2502784"/>
    <lineage>
        <taxon>Bacteria</taxon>
        <taxon>Pseudomonadati</taxon>
        <taxon>Bacteroidota</taxon>
        <taxon>Flavobacteriia</taxon>
        <taxon>Flavobacteriales</taxon>
        <taxon>Flavobacteriaceae</taxon>
        <taxon>Flavobacterium</taxon>
    </lineage>
</organism>
<dbReference type="PANTHER" id="PTHR32305">
    <property type="match status" value="1"/>
</dbReference>
<keyword evidence="2" id="KW-1185">Reference proteome</keyword>
<dbReference type="PANTHER" id="PTHR32305:SF15">
    <property type="entry name" value="PROTEIN RHSA-RELATED"/>
    <property type="match status" value="1"/>
</dbReference>
<dbReference type="Gene3D" id="2.180.10.10">
    <property type="entry name" value="RHS repeat-associated core"/>
    <property type="match status" value="1"/>
</dbReference>
<dbReference type="NCBIfam" id="TIGR03696">
    <property type="entry name" value="Rhs_assc_core"/>
    <property type="match status" value="1"/>
</dbReference>
<evidence type="ECO:0000313" key="2">
    <source>
        <dbReference type="Proteomes" id="UP001059844"/>
    </source>
</evidence>
<reference evidence="1" key="1">
    <citation type="submission" date="2022-07" db="EMBL/GenBank/DDBJ databases">
        <title>Isolation, identification, and degradation of a PFOSA degrading strain from sewage treatment plant.</title>
        <authorList>
            <person name="Zhang L."/>
            <person name="Huo Y."/>
        </authorList>
    </citation>
    <scope>NUCLEOTIDE SEQUENCE</scope>
    <source>
        <strain evidence="1">C1</strain>
    </source>
</reference>